<dbReference type="AlphaFoldDB" id="A0A9P8N503"/>
<feature type="chain" id="PRO_5040317668" evidence="2">
    <location>
        <begin position="18"/>
        <end position="129"/>
    </location>
</feature>
<evidence type="ECO:0000256" key="1">
    <source>
        <dbReference type="SAM" id="MobiDB-lite"/>
    </source>
</evidence>
<evidence type="ECO:0000313" key="3">
    <source>
        <dbReference type="EMBL" id="KAH0968573.1"/>
    </source>
</evidence>
<gene>
    <name evidence="3" type="ORF">HRG_01215</name>
</gene>
<accession>A0A9P8N503</accession>
<dbReference type="OrthoDB" id="4930571at2759"/>
<feature type="region of interest" description="Disordered" evidence="1">
    <location>
        <begin position="84"/>
        <end position="129"/>
    </location>
</feature>
<keyword evidence="4" id="KW-1185">Reference proteome</keyword>
<proteinExistence type="predicted"/>
<reference evidence="3" key="1">
    <citation type="submission" date="2021-09" db="EMBL/GenBank/DDBJ databases">
        <title>A high-quality genome of the endoparasitic fungus Hirsutella rhossiliensis with a comparison of Hirsutella genomes reveals transposable elements contributing to genome size variation.</title>
        <authorList>
            <person name="Lin R."/>
            <person name="Jiao Y."/>
            <person name="Sun X."/>
            <person name="Ling J."/>
            <person name="Xie B."/>
            <person name="Cheng X."/>
        </authorList>
    </citation>
    <scope>NUCLEOTIDE SEQUENCE</scope>
    <source>
        <strain evidence="3">HR02</strain>
    </source>
</reference>
<feature type="signal peptide" evidence="2">
    <location>
        <begin position="1"/>
        <end position="17"/>
    </location>
</feature>
<feature type="compositionally biased region" description="Polar residues" evidence="1">
    <location>
        <begin position="90"/>
        <end position="105"/>
    </location>
</feature>
<name>A0A9P8N503_9HYPO</name>
<dbReference type="Proteomes" id="UP000824596">
    <property type="component" value="Unassembled WGS sequence"/>
</dbReference>
<comment type="caution">
    <text evidence="3">The sequence shown here is derived from an EMBL/GenBank/DDBJ whole genome shotgun (WGS) entry which is preliminary data.</text>
</comment>
<dbReference type="GeneID" id="68350344"/>
<organism evidence="3 4">
    <name type="scientific">Hirsutella rhossiliensis</name>
    <dbReference type="NCBI Taxonomy" id="111463"/>
    <lineage>
        <taxon>Eukaryota</taxon>
        <taxon>Fungi</taxon>
        <taxon>Dikarya</taxon>
        <taxon>Ascomycota</taxon>
        <taxon>Pezizomycotina</taxon>
        <taxon>Sordariomycetes</taxon>
        <taxon>Hypocreomycetidae</taxon>
        <taxon>Hypocreales</taxon>
        <taxon>Ophiocordycipitaceae</taxon>
        <taxon>Hirsutella</taxon>
    </lineage>
</organism>
<keyword evidence="2" id="KW-0732">Signal</keyword>
<protein>
    <submittedName>
        <fullName evidence="3">Uncharacterized protein</fullName>
    </submittedName>
</protein>
<dbReference type="RefSeq" id="XP_044726086.1">
    <property type="nucleotide sequence ID" value="XM_044859686.1"/>
</dbReference>
<evidence type="ECO:0000313" key="4">
    <source>
        <dbReference type="Proteomes" id="UP000824596"/>
    </source>
</evidence>
<dbReference type="EMBL" id="JAIZPD010000001">
    <property type="protein sequence ID" value="KAH0968573.1"/>
    <property type="molecule type" value="Genomic_DNA"/>
</dbReference>
<sequence>MVRIAAVTLAFAATAFATTINTQGTFGADIHLARRQNTTADGAPEIGGPGKIPQMIEAFEKKIEDSPDKEIKKMYDDINNEIKSIVGDTDGTTGPKNNLNDNAPNKASGAEKPPIPDESSEEQPKTSGV</sequence>
<evidence type="ECO:0000256" key="2">
    <source>
        <dbReference type="SAM" id="SignalP"/>
    </source>
</evidence>